<feature type="compositionally biased region" description="Low complexity" evidence="5">
    <location>
        <begin position="89"/>
        <end position="105"/>
    </location>
</feature>
<keyword evidence="8" id="KW-1185">Reference proteome</keyword>
<evidence type="ECO:0000256" key="1">
    <source>
        <dbReference type="ARBA" id="ARBA00004141"/>
    </source>
</evidence>
<evidence type="ECO:0008006" key="9">
    <source>
        <dbReference type="Google" id="ProtNLM"/>
    </source>
</evidence>
<dbReference type="GO" id="GO:0031398">
    <property type="term" value="P:positive regulation of protein ubiquitination"/>
    <property type="evidence" value="ECO:0007669"/>
    <property type="project" value="TreeGrafter"/>
</dbReference>
<dbReference type="GO" id="GO:0030001">
    <property type="term" value="P:metal ion transport"/>
    <property type="evidence" value="ECO:0007669"/>
    <property type="project" value="InterPro"/>
</dbReference>
<protein>
    <recommendedName>
        <fullName evidence="9">Metal homeostatis protein bsd2</fullName>
    </recommendedName>
</protein>
<feature type="compositionally biased region" description="Polar residues" evidence="5">
    <location>
        <begin position="1"/>
        <end position="13"/>
    </location>
</feature>
<evidence type="ECO:0000256" key="3">
    <source>
        <dbReference type="ARBA" id="ARBA00022989"/>
    </source>
</evidence>
<evidence type="ECO:0000313" key="7">
    <source>
        <dbReference type="EMBL" id="CAH7667622.1"/>
    </source>
</evidence>
<feature type="region of interest" description="Disordered" evidence="5">
    <location>
        <begin position="1"/>
        <end position="111"/>
    </location>
</feature>
<dbReference type="AlphaFoldDB" id="A0AAV0AJ95"/>
<sequence length="438" mass="47098">MANQAYSRLSNDFDNNRIDQDEELEAAFGSEDEGEDDQMIDDSESDGRRASIILQNNSDHQHNEEDEEEEDLFRESSSNTAHHPLLPGSSSLTAAASSSSSSSSSKNFIPKRRQASLIRAYDFEGDPYRSTNMNPTSSISTNYNHHHQQAPTPSQRPPSTVGATPTRLVVMGGGIQNDGVFANLSAKPDGAPRLNPVTGEMEYVGGNDDGTPRDKEEILPTYDSAALDSAPPYWETTVTLPGGGAGAYGILGSDDVLVDGLPVGNLFGFAWNLLVSMSFQFIGFLLTYLLHTTHAAKNGSRAGLGITLIQYGLYTRSRAADLSSGMGSGVDLRNDTQSFPETTTDPWGSFGTGSSRADWDGSSSVGRLSGSGGSVEMPYDGISPGDQVHLSGVANQWLSYMLIAIGWFLLLGGLVNYWRAVRWARAVRSEENFVGTLA</sequence>
<organism evidence="7 8">
    <name type="scientific">Phakopsora pachyrhizi</name>
    <name type="common">Asian soybean rust disease fungus</name>
    <dbReference type="NCBI Taxonomy" id="170000"/>
    <lineage>
        <taxon>Eukaryota</taxon>
        <taxon>Fungi</taxon>
        <taxon>Dikarya</taxon>
        <taxon>Basidiomycota</taxon>
        <taxon>Pucciniomycotina</taxon>
        <taxon>Pucciniomycetes</taxon>
        <taxon>Pucciniales</taxon>
        <taxon>Phakopsoraceae</taxon>
        <taxon>Phakopsora</taxon>
    </lineage>
</organism>
<dbReference type="Pfam" id="PF10176">
    <property type="entry name" value="NEDD4_Bsd2"/>
    <property type="match status" value="1"/>
</dbReference>
<dbReference type="EMBL" id="CALTRL010000363">
    <property type="protein sequence ID" value="CAH7667622.1"/>
    <property type="molecule type" value="Genomic_DNA"/>
</dbReference>
<evidence type="ECO:0000256" key="6">
    <source>
        <dbReference type="SAM" id="Phobius"/>
    </source>
</evidence>
<feature type="compositionally biased region" description="Acidic residues" evidence="5">
    <location>
        <begin position="20"/>
        <end position="44"/>
    </location>
</feature>
<feature type="transmembrane region" description="Helical" evidence="6">
    <location>
        <begin position="397"/>
        <end position="418"/>
    </location>
</feature>
<accession>A0AAV0AJ95</accession>
<proteinExistence type="predicted"/>
<reference evidence="7" key="1">
    <citation type="submission" date="2022-06" db="EMBL/GenBank/DDBJ databases">
        <authorList>
            <consortium name="SYNGENTA / RWTH Aachen University"/>
        </authorList>
    </citation>
    <scope>NUCLEOTIDE SEQUENCE</scope>
</reference>
<dbReference type="GO" id="GO:0005783">
    <property type="term" value="C:endoplasmic reticulum"/>
    <property type="evidence" value="ECO:0007669"/>
    <property type="project" value="TreeGrafter"/>
</dbReference>
<dbReference type="GO" id="GO:0007034">
    <property type="term" value="P:vacuolar transport"/>
    <property type="evidence" value="ECO:0007669"/>
    <property type="project" value="InterPro"/>
</dbReference>
<evidence type="ECO:0000313" key="8">
    <source>
        <dbReference type="Proteomes" id="UP001153365"/>
    </source>
</evidence>
<keyword evidence="2 6" id="KW-0812">Transmembrane</keyword>
<evidence type="ECO:0000256" key="4">
    <source>
        <dbReference type="ARBA" id="ARBA00023136"/>
    </source>
</evidence>
<dbReference type="GO" id="GO:0016020">
    <property type="term" value="C:membrane"/>
    <property type="evidence" value="ECO:0007669"/>
    <property type="project" value="UniProtKB-SubCell"/>
</dbReference>
<dbReference type="GO" id="GO:0048471">
    <property type="term" value="C:perinuclear region of cytoplasm"/>
    <property type="evidence" value="ECO:0007669"/>
    <property type="project" value="TreeGrafter"/>
</dbReference>
<keyword evidence="3 6" id="KW-1133">Transmembrane helix</keyword>
<dbReference type="InterPro" id="IPR019325">
    <property type="entry name" value="NEDD4/Bsd2"/>
</dbReference>
<name>A0AAV0AJ95_PHAPC</name>
<comment type="subcellular location">
    <subcellularLocation>
        <location evidence="1">Membrane</location>
        <topology evidence="1">Multi-pass membrane protein</topology>
    </subcellularLocation>
</comment>
<dbReference type="GO" id="GO:0005794">
    <property type="term" value="C:Golgi apparatus"/>
    <property type="evidence" value="ECO:0007669"/>
    <property type="project" value="TreeGrafter"/>
</dbReference>
<evidence type="ECO:0000256" key="5">
    <source>
        <dbReference type="SAM" id="MobiDB-lite"/>
    </source>
</evidence>
<feature type="compositionally biased region" description="Polar residues" evidence="5">
    <location>
        <begin position="129"/>
        <end position="162"/>
    </location>
</feature>
<feature type="region of interest" description="Disordered" evidence="5">
    <location>
        <begin position="125"/>
        <end position="162"/>
    </location>
</feature>
<dbReference type="PANTHER" id="PTHR13396:SF5">
    <property type="entry name" value="NEDD4 FAMILY INTERACTING PROTEIN"/>
    <property type="match status" value="1"/>
</dbReference>
<keyword evidence="4 6" id="KW-0472">Membrane</keyword>
<dbReference type="PANTHER" id="PTHR13396">
    <property type="entry name" value="NEDD4 FAMILY INTERACTING PROTEIN 1/2"/>
    <property type="match status" value="1"/>
</dbReference>
<dbReference type="Proteomes" id="UP001153365">
    <property type="component" value="Unassembled WGS sequence"/>
</dbReference>
<dbReference type="CDD" id="cd22212">
    <property type="entry name" value="NDFIP-like"/>
    <property type="match status" value="1"/>
</dbReference>
<dbReference type="GO" id="GO:0006511">
    <property type="term" value="P:ubiquitin-dependent protein catabolic process"/>
    <property type="evidence" value="ECO:0007669"/>
    <property type="project" value="TreeGrafter"/>
</dbReference>
<comment type="caution">
    <text evidence="7">The sequence shown here is derived from an EMBL/GenBank/DDBJ whole genome shotgun (WGS) entry which is preliminary data.</text>
</comment>
<evidence type="ECO:0000256" key="2">
    <source>
        <dbReference type="ARBA" id="ARBA00022692"/>
    </source>
</evidence>
<gene>
    <name evidence="7" type="ORF">PPACK8108_LOCUS2038</name>
</gene>